<feature type="region of interest" description="Disordered" evidence="1">
    <location>
        <begin position="1"/>
        <end position="20"/>
    </location>
</feature>
<organism evidence="3 4">
    <name type="scientific">Ranatra chinensis</name>
    <dbReference type="NCBI Taxonomy" id="642074"/>
    <lineage>
        <taxon>Eukaryota</taxon>
        <taxon>Metazoa</taxon>
        <taxon>Ecdysozoa</taxon>
        <taxon>Arthropoda</taxon>
        <taxon>Hexapoda</taxon>
        <taxon>Insecta</taxon>
        <taxon>Pterygota</taxon>
        <taxon>Neoptera</taxon>
        <taxon>Paraneoptera</taxon>
        <taxon>Hemiptera</taxon>
        <taxon>Heteroptera</taxon>
        <taxon>Panheteroptera</taxon>
        <taxon>Nepomorpha</taxon>
        <taxon>Nepidae</taxon>
        <taxon>Ranatrinae</taxon>
        <taxon>Ranatra</taxon>
    </lineage>
</organism>
<dbReference type="InterPro" id="IPR001810">
    <property type="entry name" value="F-box_dom"/>
</dbReference>
<accession>A0ABD0Y1J8</accession>
<feature type="domain" description="F-box" evidence="2">
    <location>
        <begin position="22"/>
        <end position="68"/>
    </location>
</feature>
<protein>
    <recommendedName>
        <fullName evidence="2">F-box domain-containing protein</fullName>
    </recommendedName>
</protein>
<keyword evidence="4" id="KW-1185">Reference proteome</keyword>
<name>A0ABD0Y1J8_9HEMI</name>
<dbReference type="SUPFAM" id="SSF81383">
    <property type="entry name" value="F-box domain"/>
    <property type="match status" value="1"/>
</dbReference>
<feature type="region of interest" description="Disordered" evidence="1">
    <location>
        <begin position="83"/>
        <end position="102"/>
    </location>
</feature>
<evidence type="ECO:0000259" key="2">
    <source>
        <dbReference type="PROSITE" id="PS50181"/>
    </source>
</evidence>
<evidence type="ECO:0000313" key="4">
    <source>
        <dbReference type="Proteomes" id="UP001558652"/>
    </source>
</evidence>
<proteinExistence type="predicted"/>
<sequence length="438" mass="47182">MEGRASAAAEAEGVPAGSGSSGLGLDTLPLEVVERLVGLLDDDDLVHCTEVSASWWAALNANSIWKPRCGHCYWTDEALPPYSSQHEDDKGTGQNARGSGNGKFQIGPAGEGACEWRLVFDFHRKLTDGWGERKWRGRYTMAAGGDALPAPVFCLDSDGSTTATGHQDGTLNLWYVEGLSYCLDLIYFSVIALLKQSVLDSLYLVTQHHRERSGLTSTPESTAGTKEVAQAPKHVLREQEAGDDGNWCNEEALGPPRLKGSVRCLLEGLPVLSVRVVSGGCRAVAVQKKLLQVYGHGPAGAGGSGDAVASRLHLVHALSLDMGANDVQMMENVRVLGPRFHSWYMECLRYNQCYSSKRLLFAEAGGRMYATASGSGELHAWGSPDLADGEDGARHSTAEVCAKDEQVRHLLKVPDQHRTTESDPAAVYVVVSTQDAFI</sequence>
<evidence type="ECO:0000256" key="1">
    <source>
        <dbReference type="SAM" id="MobiDB-lite"/>
    </source>
</evidence>
<reference evidence="3 4" key="1">
    <citation type="submission" date="2024-07" db="EMBL/GenBank/DDBJ databases">
        <title>Chromosome-level genome assembly of the water stick insect Ranatra chinensis (Heteroptera: Nepidae).</title>
        <authorList>
            <person name="Liu X."/>
        </authorList>
    </citation>
    <scope>NUCLEOTIDE SEQUENCE [LARGE SCALE GENOMIC DNA]</scope>
    <source>
        <strain evidence="3">Cailab_2021Rc</strain>
        <tissue evidence="3">Muscle</tissue>
    </source>
</reference>
<dbReference type="PROSITE" id="PS50181">
    <property type="entry name" value="FBOX"/>
    <property type="match status" value="1"/>
</dbReference>
<dbReference type="AlphaFoldDB" id="A0ABD0Y1J8"/>
<gene>
    <name evidence="3" type="ORF">AAG570_004957</name>
</gene>
<dbReference type="Proteomes" id="UP001558652">
    <property type="component" value="Unassembled WGS sequence"/>
</dbReference>
<comment type="caution">
    <text evidence="3">The sequence shown here is derived from an EMBL/GenBank/DDBJ whole genome shotgun (WGS) entry which is preliminary data.</text>
</comment>
<dbReference type="InterPro" id="IPR036047">
    <property type="entry name" value="F-box-like_dom_sf"/>
</dbReference>
<dbReference type="Gene3D" id="1.20.1280.50">
    <property type="match status" value="1"/>
</dbReference>
<evidence type="ECO:0000313" key="3">
    <source>
        <dbReference type="EMBL" id="KAL1116485.1"/>
    </source>
</evidence>
<dbReference type="EMBL" id="JBFDAA010000017">
    <property type="protein sequence ID" value="KAL1116485.1"/>
    <property type="molecule type" value="Genomic_DNA"/>
</dbReference>